<evidence type="ECO:0000313" key="4">
    <source>
        <dbReference type="Proteomes" id="UP000621540"/>
    </source>
</evidence>
<organism evidence="3 4">
    <name type="scientific">Roseburia yibonii</name>
    <dbReference type="NCBI Taxonomy" id="2763063"/>
    <lineage>
        <taxon>Bacteria</taxon>
        <taxon>Bacillati</taxon>
        <taxon>Bacillota</taxon>
        <taxon>Clostridia</taxon>
        <taxon>Lachnospirales</taxon>
        <taxon>Lachnospiraceae</taxon>
        <taxon>Roseburia</taxon>
    </lineage>
</organism>
<accession>A0ABR7ICS8</accession>
<evidence type="ECO:0000256" key="1">
    <source>
        <dbReference type="SAM" id="Phobius"/>
    </source>
</evidence>
<dbReference type="EMBL" id="JACOQH010000010">
    <property type="protein sequence ID" value="MBC5754743.1"/>
    <property type="molecule type" value="Genomic_DNA"/>
</dbReference>
<dbReference type="Proteomes" id="UP000621540">
    <property type="component" value="Unassembled WGS sequence"/>
</dbReference>
<evidence type="ECO:0000313" key="3">
    <source>
        <dbReference type="EMBL" id="MBC5754743.1"/>
    </source>
</evidence>
<dbReference type="Pfam" id="PF07670">
    <property type="entry name" value="Gate"/>
    <property type="match status" value="1"/>
</dbReference>
<feature type="domain" description="Nucleoside transporter/FeoB GTPase Gate" evidence="2">
    <location>
        <begin position="46"/>
        <end position="146"/>
    </location>
</feature>
<dbReference type="InterPro" id="IPR052549">
    <property type="entry name" value="SpmB"/>
</dbReference>
<dbReference type="PANTHER" id="PTHR35793:SF2">
    <property type="entry name" value="INNER MEMBRANE PROTEIN YJIG"/>
    <property type="match status" value="1"/>
</dbReference>
<keyword evidence="1" id="KW-0472">Membrane</keyword>
<reference evidence="3 4" key="1">
    <citation type="submission" date="2020-08" db="EMBL/GenBank/DDBJ databases">
        <title>Genome public.</title>
        <authorList>
            <person name="Liu C."/>
            <person name="Sun Q."/>
        </authorList>
    </citation>
    <scope>NUCLEOTIDE SEQUENCE [LARGE SCALE GENOMIC DNA]</scope>
    <source>
        <strain evidence="3 4">BX0805</strain>
    </source>
</reference>
<dbReference type="PANTHER" id="PTHR35793">
    <property type="entry name" value="INNER MEMBRANE PROTEIN YJIG"/>
    <property type="match status" value="1"/>
</dbReference>
<feature type="transmembrane region" description="Helical" evidence="1">
    <location>
        <begin position="6"/>
        <end position="25"/>
    </location>
</feature>
<gene>
    <name evidence="3" type="ORF">H8Z76_12125</name>
</gene>
<keyword evidence="1" id="KW-1133">Transmembrane helix</keyword>
<keyword evidence="1" id="KW-0812">Transmembrane</keyword>
<comment type="caution">
    <text evidence="3">The sequence shown here is derived from an EMBL/GenBank/DDBJ whole genome shotgun (WGS) entry which is preliminary data.</text>
</comment>
<name>A0ABR7ICS8_9FIRM</name>
<protein>
    <submittedName>
        <fullName evidence="3">Spore maturation protein</fullName>
    </submittedName>
</protein>
<feature type="transmembrane region" description="Helical" evidence="1">
    <location>
        <begin position="153"/>
        <end position="172"/>
    </location>
</feature>
<feature type="transmembrane region" description="Helical" evidence="1">
    <location>
        <begin position="45"/>
        <end position="68"/>
    </location>
</feature>
<keyword evidence="4" id="KW-1185">Reference proteome</keyword>
<dbReference type="InterPro" id="IPR011642">
    <property type="entry name" value="Gate_dom"/>
</dbReference>
<sequence length="174" mass="18866">MKLLLFLSDAIIPLLTFYIVGMGLLNHQNIYDQFIKGAAEGFKTVIGILPTLIGLMVAVGILRASGFLDFLAEQLSVFTDLIHFPSELLPLALVKMFSSSAANGLTIDIYKEYGADSYLGRAASLMMSATENVFYTMSLYFMTAKIKKTRYTLAGALLATGVGIAASVWLAGKF</sequence>
<proteinExistence type="predicted"/>
<evidence type="ECO:0000259" key="2">
    <source>
        <dbReference type="Pfam" id="PF07670"/>
    </source>
</evidence>
<dbReference type="RefSeq" id="WP_022516664.1">
    <property type="nucleotide sequence ID" value="NZ_JACOQH010000010.1"/>
</dbReference>